<dbReference type="Proteomes" id="UP000027135">
    <property type="component" value="Unassembled WGS sequence"/>
</dbReference>
<organism evidence="1 2">
    <name type="scientific">Zootermopsis nevadensis</name>
    <name type="common">Dampwood termite</name>
    <dbReference type="NCBI Taxonomy" id="136037"/>
    <lineage>
        <taxon>Eukaryota</taxon>
        <taxon>Metazoa</taxon>
        <taxon>Ecdysozoa</taxon>
        <taxon>Arthropoda</taxon>
        <taxon>Hexapoda</taxon>
        <taxon>Insecta</taxon>
        <taxon>Pterygota</taxon>
        <taxon>Neoptera</taxon>
        <taxon>Polyneoptera</taxon>
        <taxon>Dictyoptera</taxon>
        <taxon>Blattodea</taxon>
        <taxon>Blattoidea</taxon>
        <taxon>Termitoidae</taxon>
        <taxon>Termopsidae</taxon>
        <taxon>Zootermopsis</taxon>
    </lineage>
</organism>
<dbReference type="InParanoid" id="A0A067QJR6"/>
<keyword evidence="2" id="KW-1185">Reference proteome</keyword>
<gene>
    <name evidence="1" type="ORF">L798_00923</name>
</gene>
<evidence type="ECO:0000313" key="2">
    <source>
        <dbReference type="Proteomes" id="UP000027135"/>
    </source>
</evidence>
<proteinExistence type="predicted"/>
<evidence type="ECO:0000313" key="1">
    <source>
        <dbReference type="EMBL" id="KDR09257.1"/>
    </source>
</evidence>
<dbReference type="AlphaFoldDB" id="A0A067QJR6"/>
<protein>
    <submittedName>
        <fullName evidence="1">Uncharacterized protein</fullName>
    </submittedName>
</protein>
<sequence>MILSIGYRRPFPGVRRGWGVTLTTHPSSAEVVNPPSTYMACSGAPLLLFS</sequence>
<dbReference type="EMBL" id="KK853256">
    <property type="protein sequence ID" value="KDR09257.1"/>
    <property type="molecule type" value="Genomic_DNA"/>
</dbReference>
<accession>A0A067QJR6</accession>
<name>A0A067QJR6_ZOONE</name>
<reference evidence="1 2" key="1">
    <citation type="journal article" date="2014" name="Nat. Commun.">
        <title>Molecular traces of alternative social organization in a termite genome.</title>
        <authorList>
            <person name="Terrapon N."/>
            <person name="Li C."/>
            <person name="Robertson H.M."/>
            <person name="Ji L."/>
            <person name="Meng X."/>
            <person name="Booth W."/>
            <person name="Chen Z."/>
            <person name="Childers C.P."/>
            <person name="Glastad K.M."/>
            <person name="Gokhale K."/>
            <person name="Gowin J."/>
            <person name="Gronenberg W."/>
            <person name="Hermansen R.A."/>
            <person name="Hu H."/>
            <person name="Hunt B.G."/>
            <person name="Huylmans A.K."/>
            <person name="Khalil S.M."/>
            <person name="Mitchell R.D."/>
            <person name="Munoz-Torres M.C."/>
            <person name="Mustard J.A."/>
            <person name="Pan H."/>
            <person name="Reese J.T."/>
            <person name="Scharf M.E."/>
            <person name="Sun F."/>
            <person name="Vogel H."/>
            <person name="Xiao J."/>
            <person name="Yang W."/>
            <person name="Yang Z."/>
            <person name="Yang Z."/>
            <person name="Zhou J."/>
            <person name="Zhu J."/>
            <person name="Brent C.S."/>
            <person name="Elsik C.G."/>
            <person name="Goodisman M.A."/>
            <person name="Liberles D.A."/>
            <person name="Roe R.M."/>
            <person name="Vargo E.L."/>
            <person name="Vilcinskas A."/>
            <person name="Wang J."/>
            <person name="Bornberg-Bauer E."/>
            <person name="Korb J."/>
            <person name="Zhang G."/>
            <person name="Liebig J."/>
        </authorList>
    </citation>
    <scope>NUCLEOTIDE SEQUENCE [LARGE SCALE GENOMIC DNA]</scope>
    <source>
        <tissue evidence="1">Whole organism</tissue>
    </source>
</reference>